<keyword evidence="3" id="KW-1185">Reference proteome</keyword>
<dbReference type="GO" id="GO:0000149">
    <property type="term" value="F:SNARE binding"/>
    <property type="evidence" value="ECO:0007669"/>
    <property type="project" value="TreeGrafter"/>
</dbReference>
<evidence type="ECO:0000259" key="1">
    <source>
        <dbReference type="PROSITE" id="PS50004"/>
    </source>
</evidence>
<accession>A0A8X6UUY4</accession>
<dbReference type="SUPFAM" id="SSF49562">
    <property type="entry name" value="C2 domain (Calcium/lipid-binding domain, CaLB)"/>
    <property type="match status" value="1"/>
</dbReference>
<evidence type="ECO:0000313" key="2">
    <source>
        <dbReference type="EMBL" id="GFX88708.1"/>
    </source>
</evidence>
<dbReference type="GO" id="GO:0005544">
    <property type="term" value="F:calcium-dependent phospholipid binding"/>
    <property type="evidence" value="ECO:0007669"/>
    <property type="project" value="TreeGrafter"/>
</dbReference>
<dbReference type="Pfam" id="PF00168">
    <property type="entry name" value="C2"/>
    <property type="match status" value="1"/>
</dbReference>
<comment type="caution">
    <text evidence="2">The sequence shown here is derived from an EMBL/GenBank/DDBJ whole genome shotgun (WGS) entry which is preliminary data.</text>
</comment>
<dbReference type="PROSITE" id="PS50004">
    <property type="entry name" value="C2"/>
    <property type="match status" value="1"/>
</dbReference>
<name>A0A8X6UUY4_TRICX</name>
<protein>
    <recommendedName>
        <fullName evidence="1">C2 domain-containing protein</fullName>
    </recommendedName>
</protein>
<dbReference type="Gene3D" id="2.60.40.150">
    <property type="entry name" value="C2 domain"/>
    <property type="match status" value="1"/>
</dbReference>
<sequence>MGNFTNSENEKADMHLMYGADNGRAERATSLYHERFPSRTGDKKIRNPFIRMYLLPQGKIFATTKVHFETLSPEYNEKFSEKVPYLELEKTFLRFLLCDKMDDETYVSFGHVTVPLTEKNMRRNKMTWRDFEKH</sequence>
<organism evidence="2 3">
    <name type="scientific">Trichonephila clavipes</name>
    <name type="common">Golden silk orbweaver</name>
    <name type="synonym">Nephila clavipes</name>
    <dbReference type="NCBI Taxonomy" id="2585209"/>
    <lineage>
        <taxon>Eukaryota</taxon>
        <taxon>Metazoa</taxon>
        <taxon>Ecdysozoa</taxon>
        <taxon>Arthropoda</taxon>
        <taxon>Chelicerata</taxon>
        <taxon>Arachnida</taxon>
        <taxon>Araneae</taxon>
        <taxon>Araneomorphae</taxon>
        <taxon>Entelegynae</taxon>
        <taxon>Araneoidea</taxon>
        <taxon>Nephilidae</taxon>
        <taxon>Trichonephila</taxon>
    </lineage>
</organism>
<reference evidence="2" key="1">
    <citation type="submission" date="2020-08" db="EMBL/GenBank/DDBJ databases">
        <title>Multicomponent nature underlies the extraordinary mechanical properties of spider dragline silk.</title>
        <authorList>
            <person name="Kono N."/>
            <person name="Nakamura H."/>
            <person name="Mori M."/>
            <person name="Yoshida Y."/>
            <person name="Ohtoshi R."/>
            <person name="Malay A.D."/>
            <person name="Moran D.A.P."/>
            <person name="Tomita M."/>
            <person name="Numata K."/>
            <person name="Arakawa K."/>
        </authorList>
    </citation>
    <scope>NUCLEOTIDE SEQUENCE</scope>
</reference>
<dbReference type="EMBL" id="BMAU01021058">
    <property type="protein sequence ID" value="GFX88708.1"/>
    <property type="molecule type" value="Genomic_DNA"/>
</dbReference>
<dbReference type="Proteomes" id="UP000887159">
    <property type="component" value="Unassembled WGS sequence"/>
</dbReference>
<dbReference type="GO" id="GO:0070382">
    <property type="term" value="C:exocytic vesicle"/>
    <property type="evidence" value="ECO:0007669"/>
    <property type="project" value="TreeGrafter"/>
</dbReference>
<dbReference type="InterPro" id="IPR035892">
    <property type="entry name" value="C2_domain_sf"/>
</dbReference>
<dbReference type="GO" id="GO:0005886">
    <property type="term" value="C:plasma membrane"/>
    <property type="evidence" value="ECO:0007669"/>
    <property type="project" value="TreeGrafter"/>
</dbReference>
<dbReference type="GO" id="GO:0030276">
    <property type="term" value="F:clathrin binding"/>
    <property type="evidence" value="ECO:0007669"/>
    <property type="project" value="TreeGrafter"/>
</dbReference>
<dbReference type="GO" id="GO:0005509">
    <property type="term" value="F:calcium ion binding"/>
    <property type="evidence" value="ECO:0007669"/>
    <property type="project" value="TreeGrafter"/>
</dbReference>
<dbReference type="PANTHER" id="PTHR10024">
    <property type="entry name" value="SYNAPTOTAGMIN"/>
    <property type="match status" value="1"/>
</dbReference>
<dbReference type="AlphaFoldDB" id="A0A8X6UUY4"/>
<dbReference type="GO" id="GO:0001786">
    <property type="term" value="F:phosphatidylserine binding"/>
    <property type="evidence" value="ECO:0007669"/>
    <property type="project" value="TreeGrafter"/>
</dbReference>
<dbReference type="GO" id="GO:0017156">
    <property type="term" value="P:calcium-ion regulated exocytosis"/>
    <property type="evidence" value="ECO:0007669"/>
    <property type="project" value="TreeGrafter"/>
</dbReference>
<proteinExistence type="predicted"/>
<feature type="domain" description="C2" evidence="1">
    <location>
        <begin position="1"/>
        <end position="129"/>
    </location>
</feature>
<dbReference type="SMART" id="SM00239">
    <property type="entry name" value="C2"/>
    <property type="match status" value="1"/>
</dbReference>
<dbReference type="InterPro" id="IPR000008">
    <property type="entry name" value="C2_dom"/>
</dbReference>
<evidence type="ECO:0000313" key="3">
    <source>
        <dbReference type="Proteomes" id="UP000887159"/>
    </source>
</evidence>
<gene>
    <name evidence="2" type="ORF">TNCV_4636291</name>
</gene>